<dbReference type="OrthoDB" id="196547at2759"/>
<sequence>MGGTCTRMALSERQEIWGSSLLSPLFVEDDIESLGVSSVPHTALPGSSIISARTKIALLYDGKITAVVPQLGSVAFNVSASSKFT</sequence>
<accession>A0A067BI74</accession>
<dbReference type="GeneID" id="24138332"/>
<organism evidence="1 2">
    <name type="scientific">Saprolegnia parasitica (strain CBS 223.65)</name>
    <dbReference type="NCBI Taxonomy" id="695850"/>
    <lineage>
        <taxon>Eukaryota</taxon>
        <taxon>Sar</taxon>
        <taxon>Stramenopiles</taxon>
        <taxon>Oomycota</taxon>
        <taxon>Saprolegniomycetes</taxon>
        <taxon>Saprolegniales</taxon>
        <taxon>Saprolegniaceae</taxon>
        <taxon>Saprolegnia</taxon>
    </lineage>
</organism>
<protein>
    <submittedName>
        <fullName evidence="1">Uncharacterized protein</fullName>
    </submittedName>
</protein>
<proteinExistence type="predicted"/>
<name>A0A067BI74_SAPPC</name>
<dbReference type="AlphaFoldDB" id="A0A067BI74"/>
<dbReference type="VEuPathDB" id="FungiDB:SPRG_16740"/>
<gene>
    <name evidence="1" type="ORF">SPRG_16740</name>
</gene>
<dbReference type="RefSeq" id="XP_012211439.1">
    <property type="nucleotide sequence ID" value="XM_012356049.1"/>
</dbReference>
<keyword evidence="2" id="KW-1185">Reference proteome</keyword>
<evidence type="ECO:0000313" key="2">
    <source>
        <dbReference type="Proteomes" id="UP000030745"/>
    </source>
</evidence>
<reference evidence="1 2" key="1">
    <citation type="journal article" date="2013" name="PLoS Genet.">
        <title>Distinctive expansion of potential virulence genes in the genome of the oomycete fish pathogen Saprolegnia parasitica.</title>
        <authorList>
            <person name="Jiang R.H."/>
            <person name="de Bruijn I."/>
            <person name="Haas B.J."/>
            <person name="Belmonte R."/>
            <person name="Lobach L."/>
            <person name="Christie J."/>
            <person name="van den Ackerveken G."/>
            <person name="Bottin A."/>
            <person name="Bulone V."/>
            <person name="Diaz-Moreno S.M."/>
            <person name="Dumas B."/>
            <person name="Fan L."/>
            <person name="Gaulin E."/>
            <person name="Govers F."/>
            <person name="Grenville-Briggs L.J."/>
            <person name="Horner N.R."/>
            <person name="Levin J.Z."/>
            <person name="Mammella M."/>
            <person name="Meijer H.J."/>
            <person name="Morris P."/>
            <person name="Nusbaum C."/>
            <person name="Oome S."/>
            <person name="Phillips A.J."/>
            <person name="van Rooyen D."/>
            <person name="Rzeszutek E."/>
            <person name="Saraiva M."/>
            <person name="Secombes C.J."/>
            <person name="Seidl M.F."/>
            <person name="Snel B."/>
            <person name="Stassen J.H."/>
            <person name="Sykes S."/>
            <person name="Tripathy S."/>
            <person name="van den Berg H."/>
            <person name="Vega-Arreguin J.C."/>
            <person name="Wawra S."/>
            <person name="Young S.K."/>
            <person name="Zeng Q."/>
            <person name="Dieguez-Uribeondo J."/>
            <person name="Russ C."/>
            <person name="Tyler B.M."/>
            <person name="van West P."/>
        </authorList>
    </citation>
    <scope>NUCLEOTIDE SEQUENCE [LARGE SCALE GENOMIC DNA]</scope>
    <source>
        <strain evidence="1 2">CBS 223.65</strain>
    </source>
</reference>
<evidence type="ECO:0000313" key="1">
    <source>
        <dbReference type="EMBL" id="KDO17858.1"/>
    </source>
</evidence>
<dbReference type="KEGG" id="spar:SPRG_16740"/>
<dbReference type="EMBL" id="KK583549">
    <property type="protein sequence ID" value="KDO17858.1"/>
    <property type="molecule type" value="Genomic_DNA"/>
</dbReference>
<feature type="non-terminal residue" evidence="1">
    <location>
        <position position="85"/>
    </location>
</feature>
<dbReference type="Proteomes" id="UP000030745">
    <property type="component" value="Unassembled WGS sequence"/>
</dbReference>